<dbReference type="GO" id="GO:0003842">
    <property type="term" value="F:L-glutamate gamma-semialdehyde dehydrogenase activity"/>
    <property type="evidence" value="ECO:0007669"/>
    <property type="project" value="UniProtKB-EC"/>
</dbReference>
<dbReference type="PANTHER" id="PTHR42862">
    <property type="entry name" value="DELTA-1-PYRROLINE-5-CARBOXYLATE DEHYDROGENASE 1, ISOFORM A-RELATED"/>
    <property type="match status" value="1"/>
</dbReference>
<evidence type="ECO:0000256" key="10">
    <source>
        <dbReference type="ARBA" id="ARBA00023125"/>
    </source>
</evidence>
<dbReference type="InterPro" id="IPR016161">
    <property type="entry name" value="Ald_DH/histidinol_DH"/>
</dbReference>
<dbReference type="NCBIfam" id="TIGR01238">
    <property type="entry name" value="D1pyr5carbox3"/>
    <property type="match status" value="1"/>
</dbReference>
<keyword evidence="12" id="KW-0511">Multifunctional enzyme</keyword>
<evidence type="ECO:0000256" key="5">
    <source>
        <dbReference type="ARBA" id="ARBA00022630"/>
    </source>
</evidence>
<dbReference type="Gene3D" id="3.40.605.10">
    <property type="entry name" value="Aldehyde Dehydrogenase, Chain A, domain 1"/>
    <property type="match status" value="1"/>
</dbReference>
<dbReference type="FunFam" id="1.20.5.460:FF:000001">
    <property type="entry name" value="Bifunctional protein PutA"/>
    <property type="match status" value="1"/>
</dbReference>
<evidence type="ECO:0000256" key="1">
    <source>
        <dbReference type="ARBA" id="ARBA00001974"/>
    </source>
</evidence>
<dbReference type="NCBIfam" id="NF008869">
    <property type="entry name" value="PRK11904.1"/>
    <property type="match status" value="1"/>
</dbReference>
<dbReference type="GO" id="GO:0003677">
    <property type="term" value="F:DNA binding"/>
    <property type="evidence" value="ECO:0007669"/>
    <property type="project" value="UniProtKB-KW"/>
</dbReference>
<dbReference type="AlphaFoldDB" id="A0AA39CTK6"/>
<dbReference type="InterPro" id="IPR024082">
    <property type="entry name" value="PRODH_PutA_dom_II"/>
</dbReference>
<dbReference type="InterPro" id="IPR016163">
    <property type="entry name" value="Ald_DH_C"/>
</dbReference>
<dbReference type="Pfam" id="PF01619">
    <property type="entry name" value="Pro_dh"/>
    <property type="match status" value="1"/>
</dbReference>
<dbReference type="InterPro" id="IPR029041">
    <property type="entry name" value="FAD-linked_oxidoreductase-like"/>
</dbReference>
<evidence type="ECO:0000256" key="7">
    <source>
        <dbReference type="ARBA" id="ARBA00023002"/>
    </source>
</evidence>
<keyword evidence="10" id="KW-0238">DNA-binding</keyword>
<evidence type="ECO:0000256" key="3">
    <source>
        <dbReference type="ARBA" id="ARBA00012884"/>
    </source>
</evidence>
<proteinExistence type="predicted"/>
<evidence type="ECO:0000256" key="9">
    <source>
        <dbReference type="ARBA" id="ARBA00023027"/>
    </source>
</evidence>
<evidence type="ECO:0000256" key="14">
    <source>
        <dbReference type="SAM" id="MobiDB-lite"/>
    </source>
</evidence>
<feature type="domain" description="Proline dehydrogenase" evidence="16">
    <location>
        <begin position="265"/>
        <end position="564"/>
    </location>
</feature>
<dbReference type="Gene3D" id="3.20.20.220">
    <property type="match status" value="1"/>
</dbReference>
<dbReference type="GO" id="GO:0004657">
    <property type="term" value="F:proline dehydrogenase activity"/>
    <property type="evidence" value="ECO:0007669"/>
    <property type="project" value="InterPro"/>
</dbReference>
<dbReference type="InterPro" id="IPR005933">
    <property type="entry name" value="PutA_C"/>
</dbReference>
<accession>A0AA39CTK6</accession>
<dbReference type="GO" id="GO:0003700">
    <property type="term" value="F:DNA-binding transcription factor activity"/>
    <property type="evidence" value="ECO:0007669"/>
    <property type="project" value="InterPro"/>
</dbReference>
<evidence type="ECO:0000259" key="16">
    <source>
        <dbReference type="Pfam" id="PF01619"/>
    </source>
</evidence>
<feature type="domain" description="Proline dehydrogenase PutA" evidence="17">
    <location>
        <begin position="142"/>
        <end position="255"/>
    </location>
</feature>
<evidence type="ECO:0000256" key="13">
    <source>
        <dbReference type="ARBA" id="ARBA00048142"/>
    </source>
</evidence>
<dbReference type="PIRSF" id="PIRSF000197">
    <property type="entry name" value="Bifunct_PutA"/>
    <property type="match status" value="1"/>
</dbReference>
<keyword evidence="9" id="KW-0520">NAD</keyword>
<feature type="domain" description="Aldehyde dehydrogenase" evidence="15">
    <location>
        <begin position="655"/>
        <end position="1116"/>
    </location>
</feature>
<dbReference type="InterPro" id="IPR015590">
    <property type="entry name" value="Aldehyde_DH_dom"/>
</dbReference>
<keyword evidence="7" id="KW-0560">Oxidoreductase</keyword>
<dbReference type="CDD" id="cd07125">
    <property type="entry name" value="ALDH_PutA-P5CDH"/>
    <property type="match status" value="1"/>
</dbReference>
<evidence type="ECO:0000256" key="12">
    <source>
        <dbReference type="ARBA" id="ARBA00023268"/>
    </source>
</evidence>
<evidence type="ECO:0000313" key="19">
    <source>
        <dbReference type="EMBL" id="KAJ9621477.1"/>
    </source>
</evidence>
<organism evidence="19">
    <name type="scientific">Knufia peltigerae</name>
    <dbReference type="NCBI Taxonomy" id="1002370"/>
    <lineage>
        <taxon>Eukaryota</taxon>
        <taxon>Fungi</taxon>
        <taxon>Dikarya</taxon>
        <taxon>Ascomycota</taxon>
        <taxon>Pezizomycotina</taxon>
        <taxon>Eurotiomycetes</taxon>
        <taxon>Chaetothyriomycetidae</taxon>
        <taxon>Chaetothyriales</taxon>
        <taxon>Trichomeriaceae</taxon>
        <taxon>Knufia</taxon>
    </lineage>
</organism>
<dbReference type="InterPro" id="IPR016160">
    <property type="entry name" value="Ald_DH_CS_CYS"/>
</dbReference>
<dbReference type="InterPro" id="IPR002872">
    <property type="entry name" value="Proline_DH_dom"/>
</dbReference>
<dbReference type="EMBL" id="JAPDRN010000114">
    <property type="protein sequence ID" value="KAJ9621477.1"/>
    <property type="molecule type" value="Genomic_DNA"/>
</dbReference>
<dbReference type="InterPro" id="IPR024090">
    <property type="entry name" value="PRODH_PutA_dom_I"/>
</dbReference>
<reference evidence="19" key="1">
    <citation type="submission" date="2022-10" db="EMBL/GenBank/DDBJ databases">
        <title>Culturing micro-colonial fungi from biological soil crusts in the Mojave desert and describing Neophaeococcomyces mojavensis, and introducing the new genera and species Taxawa tesnikishii.</title>
        <authorList>
            <person name="Kurbessoian T."/>
            <person name="Stajich J.E."/>
        </authorList>
    </citation>
    <scope>NUCLEOTIDE SEQUENCE</scope>
    <source>
        <strain evidence="19">TK_35</strain>
    </source>
</reference>
<dbReference type="SUPFAM" id="SSF81935">
    <property type="entry name" value="N-terminal domain of bifunctional PutA protein"/>
    <property type="match status" value="1"/>
</dbReference>
<dbReference type="Pfam" id="PF00171">
    <property type="entry name" value="Aldedh"/>
    <property type="match status" value="1"/>
</dbReference>
<gene>
    <name evidence="19" type="ORF">H2204_011912</name>
</gene>
<keyword evidence="6" id="KW-0274">FAD</keyword>
<comment type="pathway">
    <text evidence="2">Amino-acid degradation; L-proline degradation into L-glutamate; L-glutamate from L-proline: step 2/2.</text>
</comment>
<dbReference type="InterPro" id="IPR041349">
    <property type="entry name" value="PRODH"/>
</dbReference>
<dbReference type="FunFam" id="3.40.309.10:FF:000005">
    <property type="entry name" value="1-pyrroline-5-carboxylate dehydrogenase 1"/>
    <property type="match status" value="1"/>
</dbReference>
<evidence type="ECO:0000256" key="11">
    <source>
        <dbReference type="ARBA" id="ARBA00023163"/>
    </source>
</evidence>
<feature type="domain" description="Proline utilization A proline dehydrogenase N-terminal" evidence="18">
    <location>
        <begin position="87"/>
        <end position="133"/>
    </location>
</feature>
<dbReference type="GO" id="GO:0009898">
    <property type="term" value="C:cytoplasmic side of plasma membrane"/>
    <property type="evidence" value="ECO:0007669"/>
    <property type="project" value="TreeGrafter"/>
</dbReference>
<dbReference type="InterPro" id="IPR050485">
    <property type="entry name" value="Proline_metab_enzyme"/>
</dbReference>
<keyword evidence="4" id="KW-0678">Repressor</keyword>
<evidence type="ECO:0000256" key="8">
    <source>
        <dbReference type="ARBA" id="ARBA00023015"/>
    </source>
</evidence>
<keyword evidence="8" id="KW-0805">Transcription regulation</keyword>
<dbReference type="GO" id="GO:0010133">
    <property type="term" value="P:L-proline catabolic process to L-glutamate"/>
    <property type="evidence" value="ECO:0007669"/>
    <property type="project" value="InterPro"/>
</dbReference>
<dbReference type="InterPro" id="IPR024089">
    <property type="entry name" value="PRODH_PutA_dom_I/II"/>
</dbReference>
<evidence type="ECO:0000256" key="4">
    <source>
        <dbReference type="ARBA" id="ARBA00022491"/>
    </source>
</evidence>
<evidence type="ECO:0000256" key="6">
    <source>
        <dbReference type="ARBA" id="ARBA00022827"/>
    </source>
</evidence>
<dbReference type="PANTHER" id="PTHR42862:SF1">
    <property type="entry name" value="DELTA-1-PYRROLINE-5-CARBOXYLATE DEHYDROGENASE 2, ISOFORM A-RELATED"/>
    <property type="match status" value="1"/>
</dbReference>
<evidence type="ECO:0000259" key="18">
    <source>
        <dbReference type="Pfam" id="PF18327"/>
    </source>
</evidence>
<name>A0AA39CTK6_9EURO</name>
<keyword evidence="11" id="KW-0804">Transcription</keyword>
<dbReference type="SUPFAM" id="SSF51730">
    <property type="entry name" value="FAD-linked oxidoreductase"/>
    <property type="match status" value="1"/>
</dbReference>
<dbReference type="SUPFAM" id="SSF53720">
    <property type="entry name" value="ALDH-like"/>
    <property type="match status" value="1"/>
</dbReference>
<dbReference type="Pfam" id="PF14850">
    <property type="entry name" value="Pro_dh-DNA_bdg"/>
    <property type="match status" value="1"/>
</dbReference>
<dbReference type="PROSITE" id="PS00070">
    <property type="entry name" value="ALDEHYDE_DEHYDR_CYS"/>
    <property type="match status" value="1"/>
</dbReference>
<evidence type="ECO:0000256" key="2">
    <source>
        <dbReference type="ARBA" id="ARBA00004786"/>
    </source>
</evidence>
<dbReference type="Pfam" id="PF18327">
    <property type="entry name" value="PRODH"/>
    <property type="match status" value="1"/>
</dbReference>
<feature type="compositionally biased region" description="Low complexity" evidence="14">
    <location>
        <begin position="60"/>
        <end position="80"/>
    </location>
</feature>
<dbReference type="Gene3D" id="3.40.309.10">
    <property type="entry name" value="Aldehyde Dehydrogenase, Chain A, domain 2"/>
    <property type="match status" value="1"/>
</dbReference>
<comment type="cofactor">
    <cofactor evidence="1">
        <name>FAD</name>
        <dbReference type="ChEBI" id="CHEBI:57692"/>
    </cofactor>
</comment>
<dbReference type="EC" id="1.2.1.88" evidence="3"/>
<sequence length="1134" mass="121312">MSPTARMTNSAQSASTLLNALNPPPLGAISIHEGGCAGLPEVEKMIKIAKFSTGRTGMNAPSSPIAASDAPRPSALLSPELPAPPNPFRQAITDAWLKDEASHVCELLEQARLPADEQAKVQALAADLVARVRVRAKDQGAIEAFMRQYDLGSEEGVLLMCVAEALLRIPDQETADKLIRDKLADADWEKHLGGSDSVLVNASTWGLMLTGKLVQMNDATRADAPSAFKRLVGRVGEPVVRLAVRQAMKIMGHQFVMGRTISEALARSHKGDSASYRYSFDMLGEGALTMKDALRYLEDYRRAIHAIGGDHKARGGRADGDVNNAPGISIKLSALYPRYEHAKRARVLKDLVPGVLELAQLAKSYGIGCTVDAEESDRLELSLDIIEQVFGDASLSGWDGFGVVVQAYQKRTPYTIDHLADMARRAGRRLQVRLVKGAYWDAEIKRAQIEGYPGYPVFTRKQNTDVSYLACAKRLFTHADAIYPMFATHNAHTIAAVRSIANGGVYEHQKLHGMGDDLYAEVVPADRLGLPCRVYAPVGSHEDLLPYLVRRLLENGANSSFVNRITDERVPIADLVRDPVEMVSSFESGTHSAIAHPKIPLPVDLLRSQNHDRKNSMGANLANDNELRALAEQLNAAVKPWQAAPLVPGANPTGASLQVTNPADTREVVGQWQAADAATVQKALANAVAAQPAWNRTPAASRAAILEHAADQLEVRMPEFMALCVKEAGKSLPDGIAEVREAVDFLRYYAKQAREQFSHAEKLPSPTGESNELQLHGRGVFVCISPWNFPLAIFLGQVAAALAAGNSVIAKPAEQTNLIGYYAVKLLHDAGVPADVVQYLPGDGATVGAALTADPRVAGVAFTGSTDTARAINRAMAARDAAIGVLIAETGGQNAFIADSSALPEQLVKDAIGSAFTSAGQRCSAARVLFVQDDIADKVMTMLAGAMKELKVGNPGLLSTDVGPVIDADALKILQDHAVRMDREARLIAAAELSAEAANGTFFAPRAYELKDLGQLQKEIFGPVLHVIRWKGDQLDAVIDQINATGYGLTLGVHSRIDETVDRISNGVHVGNVYVNRNQIGAVVGVQPFGGQGLSGTGPKAGGPHYLLRFATEKTVTVNTTAAGGNASLLTLGD</sequence>
<dbReference type="FunFam" id="3.20.20.220:FF:000004">
    <property type="entry name" value="Bifunctional protein PutA"/>
    <property type="match status" value="1"/>
</dbReference>
<feature type="region of interest" description="Disordered" evidence="14">
    <location>
        <begin position="56"/>
        <end position="84"/>
    </location>
</feature>
<evidence type="ECO:0000259" key="17">
    <source>
        <dbReference type="Pfam" id="PF14850"/>
    </source>
</evidence>
<protein>
    <recommendedName>
        <fullName evidence="3">L-glutamate gamma-semialdehyde dehydrogenase</fullName>
        <ecNumber evidence="3">1.2.1.88</ecNumber>
    </recommendedName>
</protein>
<dbReference type="Gene3D" id="1.20.5.460">
    <property type="entry name" value="Single helix bin"/>
    <property type="match status" value="1"/>
</dbReference>
<dbReference type="InterPro" id="IPR025703">
    <property type="entry name" value="Bifunct_PutA"/>
</dbReference>
<dbReference type="InterPro" id="IPR016162">
    <property type="entry name" value="Ald_DH_N"/>
</dbReference>
<comment type="catalytic activity">
    <reaction evidence="13">
        <text>L-glutamate 5-semialdehyde + NAD(+) + H2O = L-glutamate + NADH + 2 H(+)</text>
        <dbReference type="Rhea" id="RHEA:30235"/>
        <dbReference type="ChEBI" id="CHEBI:15377"/>
        <dbReference type="ChEBI" id="CHEBI:15378"/>
        <dbReference type="ChEBI" id="CHEBI:29985"/>
        <dbReference type="ChEBI" id="CHEBI:57540"/>
        <dbReference type="ChEBI" id="CHEBI:57945"/>
        <dbReference type="ChEBI" id="CHEBI:58066"/>
        <dbReference type="EC" id="1.2.1.88"/>
    </reaction>
</comment>
<comment type="caution">
    <text evidence="19">The sequence shown here is derived from an EMBL/GenBank/DDBJ whole genome shotgun (WGS) entry which is preliminary data.</text>
</comment>
<keyword evidence="5" id="KW-0285">Flavoprotein</keyword>
<dbReference type="Gene3D" id="1.20.5.550">
    <property type="entry name" value="Single Helix bin"/>
    <property type="match status" value="1"/>
</dbReference>
<evidence type="ECO:0000259" key="15">
    <source>
        <dbReference type="Pfam" id="PF00171"/>
    </source>
</evidence>